<dbReference type="CDD" id="cd08548">
    <property type="entry name" value="Type_I_cohesin_like"/>
    <property type="match status" value="1"/>
</dbReference>
<sequence length="763" mass="78853">MIERMTQRAAGRLRQTIGLLVAIGLICSFGSAVALAEPTPVTAEADSVAGQTGETVSVAVYMDPRGIDGIWAYSMEVAYDPAVLEVTSNGGVESSVDTLGFDVDTDTSGLVKVDAQLLGFITERQPVFTIRFTVKNDAPSGDTNVTIRSATYTDETTPRAVPRLKGGKVSVTAVSRVTVGAGSVSGQAGQTVSVPVTVTSVSYSAVSAYGIHIDFDPTALEVAGIAGQSGDYFFSVQDNAQGWLKAAWVDAAGGDPGIGAGGRLFTVDFTIKANASLGDKWLTVHPVDVHHFTMTDSNANEMNKTWTNGKVTVGVGSPGSADPDPSSPSDGPGVPGQPSGGSQQPAGGGLDVLVNGKAENAGTATTAVVDGRTVTTVAVDRRKLEEKLAAEGTGATVTIPVAGKTDVVSIGLNGQMVRGMEDKQATVVVRTAFATYTLPAKRIDIGAIAAKLGPNATLSDIEVRIEIAAPTAGLTKLAERAAEAGDFTVVAPPVSFTVTAVHGGSTIDVSAFDVYVERTIALPDDADPGKITTAVVVDPDGTVRHVPTRVTQEGGTYQAKVNSLTNSAYAVVWHPVEFADVASHWAKDAVNDIGSRMIANGTGEGTFAPDREVTRAEFAAILARGLGLKPQSGTNSFADVKAGDWYEGAVEAAYAYGLIGGFEDGTFRAEESITREQAMTIVARAMGITGLDAKSSSASSGLRLEAYADADNVAEWARSAAADCLQAGLVNGRSADELAPQGPMTRAEVAVIVQRLLHKSELI</sequence>
<feature type="compositionally biased region" description="Low complexity" evidence="1">
    <location>
        <begin position="314"/>
        <end position="345"/>
    </location>
</feature>
<dbReference type="InterPro" id="IPR002102">
    <property type="entry name" value="Cohesin_dom"/>
</dbReference>
<feature type="region of interest" description="Disordered" evidence="1">
    <location>
        <begin position="309"/>
        <end position="351"/>
    </location>
</feature>
<gene>
    <name evidence="3" type="ORF">DLM86_16010</name>
</gene>
<reference evidence="3 4" key="1">
    <citation type="submission" date="2018-05" db="EMBL/GenBank/DDBJ databases">
        <title>Paenibacillus flagellatus sp. nov., isolated from selenium mineral soil.</title>
        <authorList>
            <person name="Dai X."/>
        </authorList>
    </citation>
    <scope>NUCLEOTIDE SEQUENCE [LARGE SCALE GENOMIC DNA]</scope>
    <source>
        <strain evidence="3 4">DXL2</strain>
    </source>
</reference>
<dbReference type="Proteomes" id="UP000247476">
    <property type="component" value="Unassembled WGS sequence"/>
</dbReference>
<feature type="domain" description="SLH" evidence="2">
    <location>
        <begin position="633"/>
        <end position="696"/>
    </location>
</feature>
<dbReference type="InterPro" id="IPR051465">
    <property type="entry name" value="Cell_Envelope_Struct_Comp"/>
</dbReference>
<organism evidence="3 4">
    <name type="scientific">Paenibacillus flagellatus</name>
    <dbReference type="NCBI Taxonomy" id="2211139"/>
    <lineage>
        <taxon>Bacteria</taxon>
        <taxon>Bacillati</taxon>
        <taxon>Bacillota</taxon>
        <taxon>Bacilli</taxon>
        <taxon>Bacillales</taxon>
        <taxon>Paenibacillaceae</taxon>
        <taxon>Paenibacillus</taxon>
    </lineage>
</organism>
<dbReference type="EMBL" id="QJVJ01000006">
    <property type="protein sequence ID" value="PYI54046.1"/>
    <property type="molecule type" value="Genomic_DNA"/>
</dbReference>
<dbReference type="Gene3D" id="2.60.40.680">
    <property type="match status" value="2"/>
</dbReference>
<accession>A0A2V5KWF6</accession>
<evidence type="ECO:0000313" key="3">
    <source>
        <dbReference type="EMBL" id="PYI54046.1"/>
    </source>
</evidence>
<dbReference type="AlphaFoldDB" id="A0A2V5KWF6"/>
<dbReference type="Pfam" id="PF00395">
    <property type="entry name" value="SLH"/>
    <property type="match status" value="3"/>
</dbReference>
<evidence type="ECO:0000313" key="4">
    <source>
        <dbReference type="Proteomes" id="UP000247476"/>
    </source>
</evidence>
<dbReference type="GO" id="GO:0000272">
    <property type="term" value="P:polysaccharide catabolic process"/>
    <property type="evidence" value="ECO:0007669"/>
    <property type="project" value="InterPro"/>
</dbReference>
<feature type="domain" description="SLH" evidence="2">
    <location>
        <begin position="573"/>
        <end position="632"/>
    </location>
</feature>
<proteinExistence type="predicted"/>
<dbReference type="InterPro" id="IPR008965">
    <property type="entry name" value="CBM2/CBM3_carb-bd_dom_sf"/>
</dbReference>
<comment type="caution">
    <text evidence="3">The sequence shown here is derived from an EMBL/GenBank/DDBJ whole genome shotgun (WGS) entry which is preliminary data.</text>
</comment>
<dbReference type="SUPFAM" id="SSF49384">
    <property type="entry name" value="Carbohydrate-binding domain"/>
    <property type="match status" value="2"/>
</dbReference>
<protein>
    <recommendedName>
        <fullName evidence="2">SLH domain-containing protein</fullName>
    </recommendedName>
</protein>
<dbReference type="PROSITE" id="PS51272">
    <property type="entry name" value="SLH"/>
    <property type="match status" value="3"/>
</dbReference>
<name>A0A2V5KWF6_9BACL</name>
<dbReference type="InterPro" id="IPR001119">
    <property type="entry name" value="SLH_dom"/>
</dbReference>
<keyword evidence="4" id="KW-1185">Reference proteome</keyword>
<evidence type="ECO:0000259" key="2">
    <source>
        <dbReference type="PROSITE" id="PS51272"/>
    </source>
</evidence>
<dbReference type="GO" id="GO:0030246">
    <property type="term" value="F:carbohydrate binding"/>
    <property type="evidence" value="ECO:0007669"/>
    <property type="project" value="InterPro"/>
</dbReference>
<dbReference type="PANTHER" id="PTHR43308:SF5">
    <property type="entry name" value="S-LAYER PROTEIN _ PEPTIDOGLYCAN ENDO-BETA-N-ACETYLGLUCOSAMINIDASE"/>
    <property type="match status" value="1"/>
</dbReference>
<feature type="domain" description="SLH" evidence="2">
    <location>
        <begin position="704"/>
        <end position="763"/>
    </location>
</feature>
<dbReference type="Pfam" id="PF00963">
    <property type="entry name" value="Cohesin"/>
    <property type="match status" value="2"/>
</dbReference>
<evidence type="ECO:0000256" key="1">
    <source>
        <dbReference type="SAM" id="MobiDB-lite"/>
    </source>
</evidence>
<dbReference type="PANTHER" id="PTHR43308">
    <property type="entry name" value="OUTER MEMBRANE PROTEIN ALPHA-RELATED"/>
    <property type="match status" value="1"/>
</dbReference>